<protein>
    <submittedName>
        <fullName evidence="1">Uncharacterized protein</fullName>
    </submittedName>
</protein>
<dbReference type="Proteomes" id="UP000198771">
    <property type="component" value="Unassembled WGS sequence"/>
</dbReference>
<evidence type="ECO:0000313" key="2">
    <source>
        <dbReference type="Proteomes" id="UP000198771"/>
    </source>
</evidence>
<dbReference type="RefSeq" id="WP_092116248.1">
    <property type="nucleotide sequence ID" value="NZ_FMXO01000001.1"/>
</dbReference>
<dbReference type="STRING" id="617002.SAMN05660653_00166"/>
<reference evidence="1 2" key="1">
    <citation type="submission" date="2016-10" db="EMBL/GenBank/DDBJ databases">
        <authorList>
            <person name="de Groot N.N."/>
        </authorList>
    </citation>
    <scope>NUCLEOTIDE SEQUENCE [LARGE SCALE GENOMIC DNA]</scope>
    <source>
        <strain evidence="1 2">ASO4-2</strain>
    </source>
</reference>
<dbReference type="EMBL" id="FMXO01000001">
    <property type="protein sequence ID" value="SDB03660.1"/>
    <property type="molecule type" value="Genomic_DNA"/>
</dbReference>
<dbReference type="AlphaFoldDB" id="A0A1G6A5S5"/>
<evidence type="ECO:0000313" key="1">
    <source>
        <dbReference type="EMBL" id="SDB03660.1"/>
    </source>
</evidence>
<sequence>MKTDEQRIVENRDMAALMSGLTAMYHRPDAKALLRHARRTSWKRGLAVISAHIGGDVWMEFVDEMRGDVAWP</sequence>
<gene>
    <name evidence="1" type="ORF">SAMN05660653_00166</name>
</gene>
<organism evidence="1 2">
    <name type="scientific">Desulfonatronum thiosulfatophilum</name>
    <dbReference type="NCBI Taxonomy" id="617002"/>
    <lineage>
        <taxon>Bacteria</taxon>
        <taxon>Pseudomonadati</taxon>
        <taxon>Thermodesulfobacteriota</taxon>
        <taxon>Desulfovibrionia</taxon>
        <taxon>Desulfovibrionales</taxon>
        <taxon>Desulfonatronaceae</taxon>
        <taxon>Desulfonatronum</taxon>
    </lineage>
</organism>
<name>A0A1G6A5S5_9BACT</name>
<accession>A0A1G6A5S5</accession>
<keyword evidence="2" id="KW-1185">Reference proteome</keyword>
<proteinExistence type="predicted"/>